<proteinExistence type="inferred from homology"/>
<keyword evidence="6 7" id="KW-0472">Membrane</keyword>
<gene>
    <name evidence="8" type="ORF">F9L08_19880</name>
</gene>
<keyword evidence="4 7" id="KW-0812">Transmembrane</keyword>
<dbReference type="Proteomes" id="UP000481643">
    <property type="component" value="Unassembled WGS sequence"/>
</dbReference>
<protein>
    <submittedName>
        <fullName evidence="8">TraM recognition domain-containing protein</fullName>
    </submittedName>
</protein>
<evidence type="ECO:0000256" key="3">
    <source>
        <dbReference type="ARBA" id="ARBA00022475"/>
    </source>
</evidence>
<dbReference type="PANTHER" id="PTHR37937:SF1">
    <property type="entry name" value="CONJUGATIVE TRANSFER: DNA TRANSPORT"/>
    <property type="match status" value="1"/>
</dbReference>
<evidence type="ECO:0000256" key="6">
    <source>
        <dbReference type="ARBA" id="ARBA00023136"/>
    </source>
</evidence>
<dbReference type="EMBL" id="WBVX01000024">
    <property type="protein sequence ID" value="KAB2681160.1"/>
    <property type="molecule type" value="Genomic_DNA"/>
</dbReference>
<dbReference type="GO" id="GO:0005886">
    <property type="term" value="C:plasma membrane"/>
    <property type="evidence" value="ECO:0007669"/>
    <property type="project" value="UniProtKB-SubCell"/>
</dbReference>
<reference evidence="8 9" key="1">
    <citation type="submission" date="2019-09" db="EMBL/GenBank/DDBJ databases">
        <title>Taxonomic organization of the family Brucellaceae based on a phylogenomic approach.</title>
        <authorList>
            <person name="Leclercq S."/>
            <person name="Cloeckaert A."/>
            <person name="Zygmunt M.S."/>
        </authorList>
    </citation>
    <scope>NUCLEOTIDE SEQUENCE [LARGE SCALE GENOMIC DNA]</scope>
    <source>
        <strain evidence="8 9">WS1830</strain>
    </source>
</reference>
<dbReference type="InterPro" id="IPR003688">
    <property type="entry name" value="TraG/VirD4"/>
</dbReference>
<dbReference type="Gene3D" id="1.10.8.80">
    <property type="entry name" value="Magnesium chelatase subunit I, C-Terminal domain"/>
    <property type="match status" value="1"/>
</dbReference>
<dbReference type="InterPro" id="IPR027417">
    <property type="entry name" value="P-loop_NTPase"/>
</dbReference>
<accession>A0A6L3YDR5</accession>
<evidence type="ECO:0000256" key="4">
    <source>
        <dbReference type="ARBA" id="ARBA00022692"/>
    </source>
</evidence>
<keyword evidence="5 7" id="KW-1133">Transmembrane helix</keyword>
<keyword evidence="3" id="KW-1003">Cell membrane</keyword>
<name>A0A6L3YDR5_9HYPH</name>
<comment type="caution">
    <text evidence="8">The sequence shown here is derived from an EMBL/GenBank/DDBJ whole genome shotgun (WGS) entry which is preliminary data.</text>
</comment>
<comment type="subcellular location">
    <subcellularLocation>
        <location evidence="1">Cell membrane</location>
        <topology evidence="1">Multi-pass membrane protein</topology>
    </subcellularLocation>
</comment>
<dbReference type="CDD" id="cd01127">
    <property type="entry name" value="TrwB_TraG_TraD_VirD4"/>
    <property type="match status" value="1"/>
</dbReference>
<evidence type="ECO:0000256" key="2">
    <source>
        <dbReference type="ARBA" id="ARBA00008806"/>
    </source>
</evidence>
<dbReference type="Gene3D" id="3.40.50.300">
    <property type="entry name" value="P-loop containing nucleotide triphosphate hydrolases"/>
    <property type="match status" value="1"/>
</dbReference>
<feature type="transmembrane region" description="Helical" evidence="7">
    <location>
        <begin position="68"/>
        <end position="86"/>
    </location>
</feature>
<dbReference type="InterPro" id="IPR051539">
    <property type="entry name" value="T4SS-coupling_protein"/>
</dbReference>
<comment type="similarity">
    <text evidence="2">Belongs to the VirD4/TraG family.</text>
</comment>
<dbReference type="RefSeq" id="WP_151610561.1">
    <property type="nucleotide sequence ID" value="NZ_WBVX01000024.1"/>
</dbReference>
<sequence length="714" mass="79868">MRNLSNLLATILFALALGAFFFLLGYAFDDWLRTGSTYVIKQLDQDYSSVLHRIWLDLKLWNTERLKYALIAAFIGVIIPIGAPLLKRKPKNNDSKFLTLADIRKSDLATKGGVFIGRAAGRLAPAFYPGRNSRSGKFSLIRPRLRGGIKLYVNGDDVGGFVIGPPRSGKGASLIIPNALSWRHSLVVLDLRGETYDATAGFRATFSKVVRFAPADRNGDTAFYNPMDFISLDSAQRDIDLRNMAAALFPRPPASADPYWVNDARLLFTGLASYVMESPSIADRDRSFSTIMRIMNGADEPLFEFLGSLREERRHEASRFTLETLLPYADMSERQFSGVYSGVRTGMAPFLNERIMHATSRSSFDIRKLKQENISLYLDLRREQVSSLGPLFNVLLTQMMNFMSESIPQPGEHQVLVLLDEFQNLGKLENVTDMATTLGGNGISMWFFVQSLKAVDEIYREEGRKTLINAARVQIFFGAQDADDLRYVSEQLGEMSEIHEDVTRTQSTLFDMFHTRSVHKKEVRRPLMRPDEIRTMDKTKMIILPRGEHPILGTRNFWFADPKLVKFGFMPIQKQQPQEALSKPSPAVSTIDMMIEPARYRSGLTGSQVKRGATFAAKTGRNIRPEPVRKTIAPSKELPSAESSKHHAKKPKVGIDFGALASKAVSTRVSPEKEAAIASLLNTGASFKEKSSDPTAYERSLDAIKKVLPDVIDG</sequence>
<feature type="transmembrane region" description="Helical" evidence="7">
    <location>
        <begin position="7"/>
        <end position="28"/>
    </location>
</feature>
<dbReference type="AlphaFoldDB" id="A0A6L3YDR5"/>
<dbReference type="PANTHER" id="PTHR37937">
    <property type="entry name" value="CONJUGATIVE TRANSFER: DNA TRANSPORT"/>
    <property type="match status" value="1"/>
</dbReference>
<organism evidence="8 9">
    <name type="scientific">Brucella tritici</name>
    <dbReference type="NCBI Taxonomy" id="94626"/>
    <lineage>
        <taxon>Bacteria</taxon>
        <taxon>Pseudomonadati</taxon>
        <taxon>Pseudomonadota</taxon>
        <taxon>Alphaproteobacteria</taxon>
        <taxon>Hyphomicrobiales</taxon>
        <taxon>Brucellaceae</taxon>
        <taxon>Brucella/Ochrobactrum group</taxon>
        <taxon>Brucella</taxon>
    </lineage>
</organism>
<evidence type="ECO:0000313" key="9">
    <source>
        <dbReference type="Proteomes" id="UP000481643"/>
    </source>
</evidence>
<evidence type="ECO:0000256" key="1">
    <source>
        <dbReference type="ARBA" id="ARBA00004651"/>
    </source>
</evidence>
<dbReference type="SUPFAM" id="SSF52540">
    <property type="entry name" value="P-loop containing nucleoside triphosphate hydrolases"/>
    <property type="match status" value="1"/>
</dbReference>
<dbReference type="Pfam" id="PF02534">
    <property type="entry name" value="T4SS-DNA_transf"/>
    <property type="match status" value="1"/>
</dbReference>
<evidence type="ECO:0000313" key="8">
    <source>
        <dbReference type="EMBL" id="KAB2681160.1"/>
    </source>
</evidence>
<evidence type="ECO:0000256" key="5">
    <source>
        <dbReference type="ARBA" id="ARBA00022989"/>
    </source>
</evidence>
<evidence type="ECO:0000256" key="7">
    <source>
        <dbReference type="SAM" id="Phobius"/>
    </source>
</evidence>